<protein>
    <recommendedName>
        <fullName evidence="2">glutamate-5-semialdehyde dehydrogenase</fullName>
        <ecNumber evidence="2">1.2.1.41</ecNumber>
    </recommendedName>
</protein>
<dbReference type="Pfam" id="PF00171">
    <property type="entry name" value="Aldedh"/>
    <property type="match status" value="1"/>
</dbReference>
<comment type="caution">
    <text evidence="9">The sequence shown here is derived from an EMBL/GenBank/DDBJ whole genome shotgun (WGS) entry which is preliminary data.</text>
</comment>
<evidence type="ECO:0000256" key="7">
    <source>
        <dbReference type="ARBA" id="ARBA00049024"/>
    </source>
</evidence>
<evidence type="ECO:0000313" key="12">
    <source>
        <dbReference type="Proteomes" id="UP000663870"/>
    </source>
</evidence>
<evidence type="ECO:0000313" key="9">
    <source>
        <dbReference type="EMBL" id="CAF1476269.1"/>
    </source>
</evidence>
<dbReference type="InterPro" id="IPR016162">
    <property type="entry name" value="Ald_DH_N"/>
</dbReference>
<evidence type="ECO:0000313" key="11">
    <source>
        <dbReference type="Proteomes" id="UP000663854"/>
    </source>
</evidence>
<dbReference type="Proteomes" id="UP000663854">
    <property type="component" value="Unassembled WGS sequence"/>
</dbReference>
<evidence type="ECO:0000313" key="10">
    <source>
        <dbReference type="EMBL" id="CAF1646609.1"/>
    </source>
</evidence>
<dbReference type="GO" id="GO:0004350">
    <property type="term" value="F:glutamate-5-semialdehyde dehydrogenase activity"/>
    <property type="evidence" value="ECO:0007669"/>
    <property type="project" value="UniProtKB-EC"/>
</dbReference>
<dbReference type="Proteomes" id="UP000663870">
    <property type="component" value="Unassembled WGS sequence"/>
</dbReference>
<dbReference type="PANTHER" id="PTHR11063">
    <property type="entry name" value="GLUTAMATE SEMIALDEHYDE DEHYDROGENASE"/>
    <property type="match status" value="1"/>
</dbReference>
<proteinExistence type="predicted"/>
<accession>A0A815RKF7</accession>
<dbReference type="FunFam" id="3.40.309.10:FF:000011">
    <property type="entry name" value="Delta-1-pyrroline-5-carboxylate synthase"/>
    <property type="match status" value="1"/>
</dbReference>
<dbReference type="PROSITE" id="PS01223">
    <property type="entry name" value="PROA"/>
    <property type="match status" value="1"/>
</dbReference>
<keyword evidence="6" id="KW-0560">Oxidoreductase</keyword>
<keyword evidence="5" id="KW-0521">NADP</keyword>
<keyword evidence="4" id="KW-0641">Proline biosynthesis</keyword>
<dbReference type="NCBIfam" id="NF001221">
    <property type="entry name" value="PRK00197.1"/>
    <property type="match status" value="1"/>
</dbReference>
<feature type="non-terminal residue" evidence="9">
    <location>
        <position position="351"/>
    </location>
</feature>
<evidence type="ECO:0000256" key="4">
    <source>
        <dbReference type="ARBA" id="ARBA00022650"/>
    </source>
</evidence>
<dbReference type="Gene3D" id="3.40.605.10">
    <property type="entry name" value="Aldehyde Dehydrogenase, Chain A, domain 1"/>
    <property type="match status" value="1"/>
</dbReference>
<dbReference type="InterPro" id="IPR000965">
    <property type="entry name" value="GPR_dom"/>
</dbReference>
<dbReference type="InterPro" id="IPR016163">
    <property type="entry name" value="Ald_DH_C"/>
</dbReference>
<feature type="domain" description="Aldehyde dehydrogenase" evidence="8">
    <location>
        <begin position="39"/>
        <end position="190"/>
    </location>
</feature>
<dbReference type="AlphaFoldDB" id="A0A815RKF7"/>
<dbReference type="NCBIfam" id="TIGR00407">
    <property type="entry name" value="proA"/>
    <property type="match status" value="1"/>
</dbReference>
<dbReference type="UniPathway" id="UPA00098">
    <property type="reaction ID" value="UER00360"/>
</dbReference>
<dbReference type="EMBL" id="CAJNOL010009948">
    <property type="protein sequence ID" value="CAF1646609.1"/>
    <property type="molecule type" value="Genomic_DNA"/>
</dbReference>
<dbReference type="GO" id="GO:0005739">
    <property type="term" value="C:mitochondrion"/>
    <property type="evidence" value="ECO:0007669"/>
    <property type="project" value="TreeGrafter"/>
</dbReference>
<dbReference type="InterPro" id="IPR016161">
    <property type="entry name" value="Ald_DH/histidinol_DH"/>
</dbReference>
<dbReference type="InterPro" id="IPR015590">
    <property type="entry name" value="Aldehyde_DH_dom"/>
</dbReference>
<comment type="pathway">
    <text evidence="1">Amino-acid biosynthesis; L-proline biosynthesis; L-glutamate 5-semialdehyde from L-glutamate: step 2/2.</text>
</comment>
<dbReference type="InterPro" id="IPR020593">
    <property type="entry name" value="G-glutamylP_reductase_CS"/>
</dbReference>
<evidence type="ECO:0000256" key="3">
    <source>
        <dbReference type="ARBA" id="ARBA00022605"/>
    </source>
</evidence>
<evidence type="ECO:0000256" key="2">
    <source>
        <dbReference type="ARBA" id="ARBA00013002"/>
    </source>
</evidence>
<name>A0A815RKF7_9BILA</name>
<evidence type="ECO:0000256" key="6">
    <source>
        <dbReference type="ARBA" id="ARBA00023002"/>
    </source>
</evidence>
<comment type="catalytic activity">
    <reaction evidence="7">
        <text>L-glutamate 5-semialdehyde + phosphate + NADP(+) = L-glutamyl 5-phosphate + NADPH + H(+)</text>
        <dbReference type="Rhea" id="RHEA:19541"/>
        <dbReference type="ChEBI" id="CHEBI:15378"/>
        <dbReference type="ChEBI" id="CHEBI:43474"/>
        <dbReference type="ChEBI" id="CHEBI:57783"/>
        <dbReference type="ChEBI" id="CHEBI:58066"/>
        <dbReference type="ChEBI" id="CHEBI:58274"/>
        <dbReference type="ChEBI" id="CHEBI:58349"/>
        <dbReference type="EC" id="1.2.1.41"/>
    </reaction>
</comment>
<evidence type="ECO:0000256" key="1">
    <source>
        <dbReference type="ARBA" id="ARBA00004985"/>
    </source>
</evidence>
<dbReference type="EC" id="1.2.1.41" evidence="2"/>
<reference evidence="9" key="1">
    <citation type="submission" date="2021-02" db="EMBL/GenBank/DDBJ databases">
        <authorList>
            <person name="Nowell W R."/>
        </authorList>
    </citation>
    <scope>NUCLEOTIDE SEQUENCE</scope>
</reference>
<dbReference type="SUPFAM" id="SSF53720">
    <property type="entry name" value="ALDH-like"/>
    <property type="match status" value="1"/>
</dbReference>
<gene>
    <name evidence="10" type="ORF">JXQ802_LOCUS53976</name>
    <name evidence="9" type="ORF">PYM288_LOCUS37557</name>
</gene>
<sequence length="351" mass="38827">QVARRTRLADGLILKQITTPIGVLLVIFESRPDSLPQIAALSICSGNGLLLKGGSEAKYSNEILTQIIQDALEPYAPRETVALISTREQVSDLLQLGKYIDLVIPRGSNELVRSVQKQSIHIPVLGHAEGICHVYVDKDANLDMALRIVRDSKCDYPSACNAMETLLINKDLIRTPFFESLIDLLRREKVKVYSGPRLSMMVPFPPPLATSLRVEYGDLQCAIEVVDNVKDAIEHINKYSSNHTDSIVTENQNIANDFLSNVDSACVFHNVSTRFSDGYRFGLGAEVGISTGRIHARGPVGIEGLLTTKWIVEGRGDIVADFSEGRKKFVHETLGLIENNDKIYAQQKTNQ</sequence>
<keyword evidence="12" id="KW-1185">Reference proteome</keyword>
<evidence type="ECO:0000256" key="5">
    <source>
        <dbReference type="ARBA" id="ARBA00022857"/>
    </source>
</evidence>
<evidence type="ECO:0000259" key="8">
    <source>
        <dbReference type="Pfam" id="PF00171"/>
    </source>
</evidence>
<dbReference type="PANTHER" id="PTHR11063:SF8">
    <property type="entry name" value="DELTA-1-PYRROLINE-5-CARBOXYLATE SYNTHASE"/>
    <property type="match status" value="1"/>
</dbReference>
<dbReference type="EMBL" id="CAJNOH010008264">
    <property type="protein sequence ID" value="CAF1476269.1"/>
    <property type="molecule type" value="Genomic_DNA"/>
</dbReference>
<dbReference type="CDD" id="cd07079">
    <property type="entry name" value="ALDH_F18-19_ProA-GPR"/>
    <property type="match status" value="1"/>
</dbReference>
<keyword evidence="3" id="KW-0028">Amino-acid biosynthesis</keyword>
<organism evidence="9 11">
    <name type="scientific">Rotaria sordida</name>
    <dbReference type="NCBI Taxonomy" id="392033"/>
    <lineage>
        <taxon>Eukaryota</taxon>
        <taxon>Metazoa</taxon>
        <taxon>Spiralia</taxon>
        <taxon>Gnathifera</taxon>
        <taxon>Rotifera</taxon>
        <taxon>Eurotatoria</taxon>
        <taxon>Bdelloidea</taxon>
        <taxon>Philodinida</taxon>
        <taxon>Philodinidae</taxon>
        <taxon>Rotaria</taxon>
    </lineage>
</organism>
<dbReference type="GO" id="GO:0055129">
    <property type="term" value="P:L-proline biosynthetic process"/>
    <property type="evidence" value="ECO:0007669"/>
    <property type="project" value="UniProtKB-UniPathway"/>
</dbReference>
<dbReference type="Gene3D" id="3.40.309.10">
    <property type="entry name" value="Aldehyde Dehydrogenase, Chain A, domain 2"/>
    <property type="match status" value="1"/>
</dbReference>